<evidence type="ECO:0000259" key="2">
    <source>
        <dbReference type="PROSITE" id="PS50113"/>
    </source>
</evidence>
<dbReference type="EMBL" id="CAJNJQ010001254">
    <property type="protein sequence ID" value="CAE7129123.1"/>
    <property type="molecule type" value="Genomic_DNA"/>
</dbReference>
<dbReference type="InterPro" id="IPR000700">
    <property type="entry name" value="PAS-assoc_C"/>
</dbReference>
<comment type="caution">
    <text evidence="3">The sequence shown here is derived from an EMBL/GenBank/DDBJ whole genome shotgun (WGS) entry which is preliminary data.</text>
</comment>
<evidence type="ECO:0000256" key="1">
    <source>
        <dbReference type="SAM" id="MobiDB-lite"/>
    </source>
</evidence>
<dbReference type="InterPro" id="IPR013656">
    <property type="entry name" value="PAS_4"/>
</dbReference>
<feature type="domain" description="PAC" evidence="2">
    <location>
        <begin position="454"/>
        <end position="509"/>
    </location>
</feature>
<dbReference type="PROSITE" id="PS50113">
    <property type="entry name" value="PAC"/>
    <property type="match status" value="1"/>
</dbReference>
<evidence type="ECO:0000313" key="3">
    <source>
        <dbReference type="EMBL" id="CAE7129123.1"/>
    </source>
</evidence>
<reference evidence="3" key="1">
    <citation type="submission" date="2021-01" db="EMBL/GenBank/DDBJ databases">
        <authorList>
            <person name="Kaushik A."/>
        </authorList>
    </citation>
    <scope>NUCLEOTIDE SEQUENCE</scope>
    <source>
        <strain evidence="3">AG5</strain>
    </source>
</reference>
<dbReference type="InterPro" id="IPR000014">
    <property type="entry name" value="PAS"/>
</dbReference>
<dbReference type="AlphaFoldDB" id="A0A8H3DXM2"/>
<feature type="region of interest" description="Disordered" evidence="1">
    <location>
        <begin position="140"/>
        <end position="203"/>
    </location>
</feature>
<feature type="compositionally biased region" description="Low complexity" evidence="1">
    <location>
        <begin position="230"/>
        <end position="247"/>
    </location>
</feature>
<organism evidence="3 4">
    <name type="scientific">Rhizoctonia solani</name>
    <dbReference type="NCBI Taxonomy" id="456999"/>
    <lineage>
        <taxon>Eukaryota</taxon>
        <taxon>Fungi</taxon>
        <taxon>Dikarya</taxon>
        <taxon>Basidiomycota</taxon>
        <taxon>Agaricomycotina</taxon>
        <taxon>Agaricomycetes</taxon>
        <taxon>Cantharellales</taxon>
        <taxon>Ceratobasidiaceae</taxon>
        <taxon>Rhizoctonia</taxon>
    </lineage>
</organism>
<dbReference type="Pfam" id="PF08448">
    <property type="entry name" value="PAS_4"/>
    <property type="match status" value="1"/>
</dbReference>
<feature type="compositionally biased region" description="Low complexity" evidence="1">
    <location>
        <begin position="310"/>
        <end position="321"/>
    </location>
</feature>
<dbReference type="SMART" id="SM00091">
    <property type="entry name" value="PAS"/>
    <property type="match status" value="2"/>
</dbReference>
<feature type="region of interest" description="Disordered" evidence="1">
    <location>
        <begin position="218"/>
        <end position="251"/>
    </location>
</feature>
<name>A0A8H3DXM2_9AGAM</name>
<sequence length="550" mass="59604">MLDLHEAMRGLRFAPEALAVLDANRQVRVISRQAERLFGVPAVDMVGRTTSHLWAEECRSAFMLALNEAAQRIGHADTATPVIRRLKTTKTVLDMCVSAWHPTDDPMYATSKSPTNTLMAPRTIMIHECFYTISLRDVGPSRNPRRGRKLETKSHLEPPTLYPVDEGVDVSPSLSPLTNGSDQHSGRTTPLLSIPPPPIGDTQHVIPAEEFHASLRPQGPYTVAPLSNGSGSVPRRPSPCPSFSRSSPSPPPITLAETLRDGVIDALNTAVITLSSDGALAVRNQQWVDLVGGGEAGVVLLSDLNGKRTSSPSSLHSSPDPNATRQWHPSLVLTDLGFTRPMESTSHPLYRAAILGQVVNDLRCGGVRIDEGTSYTPDNVYADGGSTVHPNLSPTQTECSESIASESEPTATLRGLSPPRASRSLPSDSYFPGDVSPLARTNSGPPPTIEDTTRQAENTRQTATVPRGTRLILEISSRPVRDSRGELVGGVMTIRDVTQLEKDRVESVQNESNMQFEQICDCLPQLVWTTRPDGYHTYYSECTTLGGGFS</sequence>
<dbReference type="SUPFAM" id="SSF55785">
    <property type="entry name" value="PYP-like sensor domain (PAS domain)"/>
    <property type="match status" value="1"/>
</dbReference>
<gene>
    <name evidence="3" type="ORF">RDB_LOCUS62500</name>
</gene>
<feature type="region of interest" description="Disordered" evidence="1">
    <location>
        <begin position="306"/>
        <end position="326"/>
    </location>
</feature>
<dbReference type="InterPro" id="IPR035965">
    <property type="entry name" value="PAS-like_dom_sf"/>
</dbReference>
<feature type="region of interest" description="Disordered" evidence="1">
    <location>
        <begin position="378"/>
        <end position="462"/>
    </location>
</feature>
<dbReference type="CDD" id="cd00130">
    <property type="entry name" value="PAS"/>
    <property type="match status" value="1"/>
</dbReference>
<feature type="compositionally biased region" description="Polar residues" evidence="1">
    <location>
        <begin position="172"/>
        <end position="187"/>
    </location>
</feature>
<accession>A0A8H3DXM2</accession>
<dbReference type="Proteomes" id="UP000663827">
    <property type="component" value="Unassembled WGS sequence"/>
</dbReference>
<proteinExistence type="predicted"/>
<feature type="compositionally biased region" description="Polar residues" evidence="1">
    <location>
        <begin position="388"/>
        <end position="410"/>
    </location>
</feature>
<protein>
    <recommendedName>
        <fullName evidence="2">PAC domain-containing protein</fullName>
    </recommendedName>
</protein>
<dbReference type="Gene3D" id="3.30.450.20">
    <property type="entry name" value="PAS domain"/>
    <property type="match status" value="1"/>
</dbReference>
<feature type="compositionally biased region" description="Low complexity" evidence="1">
    <location>
        <begin position="413"/>
        <end position="429"/>
    </location>
</feature>
<evidence type="ECO:0000313" key="4">
    <source>
        <dbReference type="Proteomes" id="UP000663827"/>
    </source>
</evidence>